<evidence type="ECO:0000313" key="2">
    <source>
        <dbReference type="EMBL" id="PKB25437.1"/>
    </source>
</evidence>
<feature type="transmembrane region" description="Helical" evidence="1">
    <location>
        <begin position="69"/>
        <end position="89"/>
    </location>
</feature>
<feature type="transmembrane region" description="Helical" evidence="1">
    <location>
        <begin position="259"/>
        <end position="277"/>
    </location>
</feature>
<feature type="transmembrane region" description="Helical" evidence="1">
    <location>
        <begin position="128"/>
        <end position="149"/>
    </location>
</feature>
<feature type="transmembrane region" description="Helical" evidence="1">
    <location>
        <begin position="44"/>
        <end position="63"/>
    </location>
</feature>
<organism evidence="2 3">
    <name type="scientific">Novosphingobium kunmingense</name>
    <dbReference type="NCBI Taxonomy" id="1211806"/>
    <lineage>
        <taxon>Bacteria</taxon>
        <taxon>Pseudomonadati</taxon>
        <taxon>Pseudomonadota</taxon>
        <taxon>Alphaproteobacteria</taxon>
        <taxon>Sphingomonadales</taxon>
        <taxon>Sphingomonadaceae</taxon>
        <taxon>Novosphingobium</taxon>
    </lineage>
</organism>
<protein>
    <submittedName>
        <fullName evidence="2">Uncharacterized membrane protein YoaT (DUF817 family)</fullName>
    </submittedName>
</protein>
<dbReference type="Pfam" id="PF05675">
    <property type="entry name" value="DUF817"/>
    <property type="match status" value="1"/>
</dbReference>
<dbReference type="InterPro" id="IPR008535">
    <property type="entry name" value="DUF817"/>
</dbReference>
<dbReference type="AlphaFoldDB" id="A0A2N0I2M8"/>
<gene>
    <name evidence="2" type="ORF">B0I00_0636</name>
</gene>
<evidence type="ECO:0000256" key="1">
    <source>
        <dbReference type="SAM" id="Phobius"/>
    </source>
</evidence>
<proteinExistence type="predicted"/>
<feature type="transmembrane region" description="Helical" evidence="1">
    <location>
        <begin position="161"/>
        <end position="182"/>
    </location>
</feature>
<evidence type="ECO:0000313" key="3">
    <source>
        <dbReference type="Proteomes" id="UP000232587"/>
    </source>
</evidence>
<keyword evidence="1" id="KW-0812">Transmembrane</keyword>
<reference evidence="2 3" key="1">
    <citation type="submission" date="2017-11" db="EMBL/GenBank/DDBJ databases">
        <title>Genomic Encyclopedia of Type Strains, Phase III (KMG-III): the genomes of soil and plant-associated and newly described type strains.</title>
        <authorList>
            <person name="Whitman W."/>
        </authorList>
    </citation>
    <scope>NUCLEOTIDE SEQUENCE [LARGE SCALE GENOMIC DNA]</scope>
    <source>
        <strain evidence="2 3">CGMCC 1.12274</strain>
    </source>
</reference>
<keyword evidence="3" id="KW-1185">Reference proteome</keyword>
<name>A0A2N0I2M8_9SPHN</name>
<dbReference type="Proteomes" id="UP000232587">
    <property type="component" value="Unassembled WGS sequence"/>
</dbReference>
<keyword evidence="1" id="KW-0472">Membrane</keyword>
<accession>A0A2N0I2M8</accession>
<feature type="transmembrane region" description="Helical" evidence="1">
    <location>
        <begin position="219"/>
        <end position="239"/>
    </location>
</feature>
<sequence length="283" mass="32513">MNIPKSISHTRFAVVRARLEAYEPRPGWQAWIYEFLLFGFKQGWACLFGGLMLALLLGTHLFYPAGAPLARYDFLTLGAVAIQAGMLALRLETLDEAKVILAFHVVGTVMELFKTYFGSWLYPEPSVLRIGGVPLFSGFMYAAVGSYLARVSRIFDFRFSHYPSEVLAGLVAVAIYVNFFAHHWLPDIRIALFATLGVLFWRTRVWFRVWRKDRWMPLLLGWLLVALFIWFAENIGTFSRAWLYPSQRDGWAMVSPAKLGAWYLLMYISFILVAAVHRPRKKV</sequence>
<feature type="transmembrane region" description="Helical" evidence="1">
    <location>
        <begin position="101"/>
        <end position="122"/>
    </location>
</feature>
<feature type="transmembrane region" description="Helical" evidence="1">
    <location>
        <begin position="188"/>
        <end position="207"/>
    </location>
</feature>
<keyword evidence="1" id="KW-1133">Transmembrane helix</keyword>
<dbReference type="EMBL" id="PHUF01000002">
    <property type="protein sequence ID" value="PKB25437.1"/>
    <property type="molecule type" value="Genomic_DNA"/>
</dbReference>
<comment type="caution">
    <text evidence="2">The sequence shown here is derived from an EMBL/GenBank/DDBJ whole genome shotgun (WGS) entry which is preliminary data.</text>
</comment>
<dbReference type="PIRSF" id="PIRSF009141">
    <property type="entry name" value="UCP009141"/>
    <property type="match status" value="1"/>
</dbReference>